<dbReference type="NCBIfam" id="TIGR00027">
    <property type="entry name" value="mthyl_TIGR00027"/>
    <property type="match status" value="1"/>
</dbReference>
<name>G5J0U9_CROWT</name>
<dbReference type="Gene3D" id="3.40.50.150">
    <property type="entry name" value="Vaccinia Virus protein VP39"/>
    <property type="match status" value="1"/>
</dbReference>
<dbReference type="PATRIC" id="fig|423471.3.peg.1050"/>
<keyword evidence="4" id="KW-0949">S-adenosyl-L-methionine</keyword>
<dbReference type="GeneID" id="88764978"/>
<evidence type="ECO:0000256" key="2">
    <source>
        <dbReference type="ARBA" id="ARBA00022603"/>
    </source>
</evidence>
<accession>G5J0U9</accession>
<evidence type="ECO:0000256" key="3">
    <source>
        <dbReference type="ARBA" id="ARBA00022679"/>
    </source>
</evidence>
<keyword evidence="3" id="KW-0808">Transferase</keyword>
<dbReference type="PANTHER" id="PTHR43619:SF2">
    <property type="entry name" value="S-ADENOSYL-L-METHIONINE-DEPENDENT METHYLTRANSFERASES SUPERFAMILY PROTEIN"/>
    <property type="match status" value="1"/>
</dbReference>
<comment type="similarity">
    <text evidence="1 4">Belongs to the UPF0677 family.</text>
</comment>
<dbReference type="InterPro" id="IPR029063">
    <property type="entry name" value="SAM-dependent_MTases_sf"/>
</dbReference>
<reference evidence="5 6" key="1">
    <citation type="journal article" date="2011" name="Front. Microbiol.">
        <title>Two Strains of Crocosphaera watsonii with Highly Conserved Genomes are Distinguished by Strain-Specific Features.</title>
        <authorList>
            <person name="Bench S.R."/>
            <person name="Ilikchyan I.N."/>
            <person name="Tripp H.J."/>
            <person name="Zehr J.P."/>
        </authorList>
    </citation>
    <scope>NUCLEOTIDE SEQUENCE [LARGE SCALE GENOMIC DNA]</scope>
    <source>
        <strain evidence="5 6">WH 0003</strain>
    </source>
</reference>
<dbReference type="EMBL" id="AESD01000182">
    <property type="protein sequence ID" value="EHJ14189.1"/>
    <property type="molecule type" value="Genomic_DNA"/>
</dbReference>
<dbReference type="EC" id="2.1.1.-" evidence="4"/>
<gene>
    <name evidence="5" type="ORF">CWATWH0003_1138</name>
</gene>
<dbReference type="AlphaFoldDB" id="G5J0U9"/>
<evidence type="ECO:0000256" key="4">
    <source>
        <dbReference type="RuleBase" id="RU362030"/>
    </source>
</evidence>
<evidence type="ECO:0000313" key="6">
    <source>
        <dbReference type="Proteomes" id="UP000003477"/>
    </source>
</evidence>
<dbReference type="RefSeq" id="WP_007309616.1">
    <property type="nucleotide sequence ID" value="NZ_AESD01000182.1"/>
</dbReference>
<proteinExistence type="inferred from homology"/>
<comment type="function">
    <text evidence="4">Exhibits S-adenosyl-L-methionine-dependent methyltransferase activity.</text>
</comment>
<dbReference type="GO" id="GO:0008168">
    <property type="term" value="F:methyltransferase activity"/>
    <property type="evidence" value="ECO:0007669"/>
    <property type="project" value="UniProtKB-UniRule"/>
</dbReference>
<protein>
    <recommendedName>
        <fullName evidence="4">S-adenosyl-L-methionine-dependent methyltransferase</fullName>
        <ecNumber evidence="4">2.1.1.-</ecNumber>
    </recommendedName>
</protein>
<dbReference type="SUPFAM" id="SSF53335">
    <property type="entry name" value="S-adenosyl-L-methionine-dependent methyltransferases"/>
    <property type="match status" value="1"/>
</dbReference>
<dbReference type="InterPro" id="IPR011610">
    <property type="entry name" value="SAM_mthyl_Trfase_ML2640-like"/>
</dbReference>
<keyword evidence="2 4" id="KW-0489">Methyltransferase</keyword>
<dbReference type="GO" id="GO:0032259">
    <property type="term" value="P:methylation"/>
    <property type="evidence" value="ECO:0007669"/>
    <property type="project" value="UniProtKB-KW"/>
</dbReference>
<sequence length="267" mass="30710">MSEIKKFVPFTSLLIAAERAIETERENSLFKDPYARKLAGEEAFLALDPKKNIVTKEKGRPYIPVRTRFFDDFLIKSASQCNQIILLGAGMDTRALRLNWPENTHIYEIDQPEVLDYKNTILQDVTPNNNCHSIKADLRFPWIHLLLESGYCQEQPSIWLLEGLLYYLTEIEVNQLLKTISDVSAKNSYIAADLLNRKSLEGDTKIRQHWCSGFDEPETLFADHGWTASVVQPGDENAHFGRYIKKLPPRHVPDVKRVFFVTAKKQS</sequence>
<dbReference type="PANTHER" id="PTHR43619">
    <property type="entry name" value="S-ADENOSYL-L-METHIONINE-DEPENDENT METHYLTRANSFERASE YKTD-RELATED"/>
    <property type="match status" value="1"/>
</dbReference>
<comment type="caution">
    <text evidence="5">The sequence shown here is derived from an EMBL/GenBank/DDBJ whole genome shotgun (WGS) entry which is preliminary data.</text>
</comment>
<organism evidence="5 6">
    <name type="scientific">Crocosphaera watsonii WH 0003</name>
    <dbReference type="NCBI Taxonomy" id="423471"/>
    <lineage>
        <taxon>Bacteria</taxon>
        <taxon>Bacillati</taxon>
        <taxon>Cyanobacteriota</taxon>
        <taxon>Cyanophyceae</taxon>
        <taxon>Oscillatoriophycideae</taxon>
        <taxon>Chroococcales</taxon>
        <taxon>Aphanothecaceae</taxon>
        <taxon>Crocosphaera</taxon>
    </lineage>
</organism>
<dbReference type="Pfam" id="PF04072">
    <property type="entry name" value="LCM"/>
    <property type="match status" value="1"/>
</dbReference>
<dbReference type="InterPro" id="IPR007213">
    <property type="entry name" value="Ppm1/Ppm2/Tcmp"/>
</dbReference>
<dbReference type="Proteomes" id="UP000003477">
    <property type="component" value="Unassembled WGS sequence"/>
</dbReference>
<evidence type="ECO:0000313" key="5">
    <source>
        <dbReference type="EMBL" id="EHJ14189.1"/>
    </source>
</evidence>
<evidence type="ECO:0000256" key="1">
    <source>
        <dbReference type="ARBA" id="ARBA00008138"/>
    </source>
</evidence>